<organism evidence="2 3">
    <name type="scientific">Clavibacter michiganensis</name>
    <dbReference type="NCBI Taxonomy" id="28447"/>
    <lineage>
        <taxon>Bacteria</taxon>
        <taxon>Bacillati</taxon>
        <taxon>Actinomycetota</taxon>
        <taxon>Actinomycetes</taxon>
        <taxon>Micrococcales</taxon>
        <taxon>Microbacteriaceae</taxon>
        <taxon>Clavibacter</taxon>
    </lineage>
</organism>
<name>A0A251XPL9_9MICO</name>
<feature type="chain" id="PRO_5012377443" description="Secreted protein" evidence="1">
    <location>
        <begin position="38"/>
        <end position="145"/>
    </location>
</feature>
<evidence type="ECO:0008006" key="4">
    <source>
        <dbReference type="Google" id="ProtNLM"/>
    </source>
</evidence>
<protein>
    <recommendedName>
        <fullName evidence="4">Secreted protein</fullName>
    </recommendedName>
</protein>
<accession>A0A251XPL9</accession>
<evidence type="ECO:0000313" key="3">
    <source>
        <dbReference type="Proteomes" id="UP000195106"/>
    </source>
</evidence>
<keyword evidence="1" id="KW-0732">Signal</keyword>
<reference evidence="2 3" key="1">
    <citation type="submission" date="2016-08" db="EMBL/GenBank/DDBJ databases">
        <title>Genome sequence of Clavibacter michiganensis spp. strain CASJ009.</title>
        <authorList>
            <person name="Thapa S.P."/>
            <person name="Coaker G."/>
        </authorList>
    </citation>
    <scope>NUCLEOTIDE SEQUENCE [LARGE SCALE GENOMIC DNA]</scope>
    <source>
        <strain evidence="2">CASJ009</strain>
    </source>
</reference>
<feature type="signal peptide" evidence="1">
    <location>
        <begin position="1"/>
        <end position="37"/>
    </location>
</feature>
<proteinExistence type="predicted"/>
<dbReference type="EMBL" id="MDHJ01000001">
    <property type="protein sequence ID" value="OUE07465.1"/>
    <property type="molecule type" value="Genomic_DNA"/>
</dbReference>
<dbReference type="AlphaFoldDB" id="A0A251XPL9"/>
<dbReference type="Proteomes" id="UP000195106">
    <property type="component" value="Unassembled WGS sequence"/>
</dbReference>
<gene>
    <name evidence="2" type="ORF">CMsap09_00855</name>
</gene>
<evidence type="ECO:0000313" key="2">
    <source>
        <dbReference type="EMBL" id="OUE07465.1"/>
    </source>
</evidence>
<comment type="caution">
    <text evidence="2">The sequence shown here is derived from an EMBL/GenBank/DDBJ whole genome shotgun (WGS) entry which is preliminary data.</text>
</comment>
<evidence type="ECO:0000256" key="1">
    <source>
        <dbReference type="SAM" id="SignalP"/>
    </source>
</evidence>
<sequence>MPDPVRLRAPARTLRTTIALMLAGLCCLSAGIDPASASASTQPRETSVTIQSRILSTGRAVRSIRIGTVGRATGANCVDLPDPTPPEYGWRRTDRRLYQDVYEVVSFSVPGCRLGFGMAGSHGYIDTRRGDRWTVYGGIPPKRNA</sequence>